<dbReference type="RefSeq" id="WP_013564371.1">
    <property type="nucleotide sequence ID" value="NC_014962.1"/>
</dbReference>
<evidence type="ECO:0000259" key="2">
    <source>
        <dbReference type="Pfam" id="PF13191"/>
    </source>
</evidence>
<feature type="region of interest" description="Disordered" evidence="1">
    <location>
        <begin position="780"/>
        <end position="801"/>
    </location>
</feature>
<dbReference type="InterPro" id="IPR027417">
    <property type="entry name" value="P-loop_NTPase"/>
</dbReference>
<organism evidence="3 4">
    <name type="scientific">Isosphaera pallida (strain ATCC 43644 / DSM 9630 / IS1B)</name>
    <dbReference type="NCBI Taxonomy" id="575540"/>
    <lineage>
        <taxon>Bacteria</taxon>
        <taxon>Pseudomonadati</taxon>
        <taxon>Planctomycetota</taxon>
        <taxon>Planctomycetia</taxon>
        <taxon>Isosphaerales</taxon>
        <taxon>Isosphaeraceae</taxon>
        <taxon>Isosphaera</taxon>
    </lineage>
</organism>
<evidence type="ECO:0000313" key="4">
    <source>
        <dbReference type="Proteomes" id="UP000008631"/>
    </source>
</evidence>
<keyword evidence="4" id="KW-1185">Reference proteome</keyword>
<protein>
    <recommendedName>
        <fullName evidence="2">Orc1-like AAA ATPase domain-containing protein</fullName>
    </recommendedName>
</protein>
<dbReference type="SUPFAM" id="SSF52540">
    <property type="entry name" value="P-loop containing nucleoside triphosphate hydrolases"/>
    <property type="match status" value="1"/>
</dbReference>
<dbReference type="KEGG" id="ipa:Isop_1498"/>
<dbReference type="Pfam" id="PF13191">
    <property type="entry name" value="AAA_16"/>
    <property type="match status" value="1"/>
</dbReference>
<dbReference type="STRING" id="575540.Isop_1498"/>
<dbReference type="AlphaFoldDB" id="E8QYU6"/>
<dbReference type="eggNOG" id="COG4928">
    <property type="taxonomic scope" value="Bacteria"/>
</dbReference>
<dbReference type="EMBL" id="CP002353">
    <property type="protein sequence ID" value="ADV62083.1"/>
    <property type="molecule type" value="Genomic_DNA"/>
</dbReference>
<reference evidence="3 4" key="2">
    <citation type="journal article" date="2011" name="Stand. Genomic Sci.">
        <title>Complete genome sequence of Isosphaera pallida type strain (IS1B).</title>
        <authorList>
            <consortium name="US DOE Joint Genome Institute (JGI-PGF)"/>
            <person name="Goker M."/>
            <person name="Cleland D."/>
            <person name="Saunders E."/>
            <person name="Lapidus A."/>
            <person name="Nolan M."/>
            <person name="Lucas S."/>
            <person name="Hammon N."/>
            <person name="Deshpande S."/>
            <person name="Cheng J.F."/>
            <person name="Tapia R."/>
            <person name="Han C."/>
            <person name="Goodwin L."/>
            <person name="Pitluck S."/>
            <person name="Liolios K."/>
            <person name="Pagani I."/>
            <person name="Ivanova N."/>
            <person name="Mavromatis K."/>
            <person name="Pati A."/>
            <person name="Chen A."/>
            <person name="Palaniappan K."/>
            <person name="Land M."/>
            <person name="Hauser L."/>
            <person name="Chang Y.J."/>
            <person name="Jeffries C.D."/>
            <person name="Detter J.C."/>
            <person name="Beck B."/>
            <person name="Woyke T."/>
            <person name="Bristow J."/>
            <person name="Eisen J.A."/>
            <person name="Markowitz V."/>
            <person name="Hugenholtz P."/>
            <person name="Kyrpides N.C."/>
            <person name="Klenk H.P."/>
        </authorList>
    </citation>
    <scope>NUCLEOTIDE SEQUENCE [LARGE SCALE GENOMIC DNA]</scope>
    <source>
        <strain evidence="4">ATCC 43644 / DSM 9630 / IS1B</strain>
    </source>
</reference>
<dbReference type="InterPro" id="IPR041664">
    <property type="entry name" value="AAA_16"/>
</dbReference>
<dbReference type="Gene3D" id="3.40.50.300">
    <property type="entry name" value="P-loop containing nucleotide triphosphate hydrolases"/>
    <property type="match status" value="1"/>
</dbReference>
<proteinExistence type="predicted"/>
<gene>
    <name evidence="3" type="ordered locus">Isop_1498</name>
</gene>
<dbReference type="InParanoid" id="E8QYU6"/>
<evidence type="ECO:0000313" key="3">
    <source>
        <dbReference type="EMBL" id="ADV62083.1"/>
    </source>
</evidence>
<feature type="domain" description="Orc1-like AAA ATPase" evidence="2">
    <location>
        <begin position="55"/>
        <end position="307"/>
    </location>
</feature>
<dbReference type="HOGENOM" id="CLU_376384_0_0_0"/>
<name>E8QYU6_ISOPI</name>
<reference key="1">
    <citation type="submission" date="2010-11" db="EMBL/GenBank/DDBJ databases">
        <title>The complete sequence of chromosome of Isophaera pallida ATCC 43644.</title>
        <authorList>
            <consortium name="US DOE Joint Genome Institute (JGI-PGF)"/>
            <person name="Lucas S."/>
            <person name="Copeland A."/>
            <person name="Lapidus A."/>
            <person name="Bruce D."/>
            <person name="Goodwin L."/>
            <person name="Pitluck S."/>
            <person name="Kyrpides N."/>
            <person name="Mavromatis K."/>
            <person name="Pagani I."/>
            <person name="Ivanova N."/>
            <person name="Saunders E."/>
            <person name="Brettin T."/>
            <person name="Detter J.C."/>
            <person name="Han C."/>
            <person name="Tapia R."/>
            <person name="Land M."/>
            <person name="Hauser L."/>
            <person name="Markowitz V."/>
            <person name="Cheng J.-F."/>
            <person name="Hugenholtz P."/>
            <person name="Woyke T."/>
            <person name="Wu D."/>
            <person name="Eisen J.A."/>
        </authorList>
    </citation>
    <scope>NUCLEOTIDE SEQUENCE</scope>
    <source>
        <strain>ATCC 43644</strain>
    </source>
</reference>
<dbReference type="Proteomes" id="UP000008631">
    <property type="component" value="Chromosome"/>
</dbReference>
<accession>E8QYU6</accession>
<sequence length="801" mass="89672">MASRPTTQSNGQAVGPDQFLAAMRTNPFLASRADEPSDFETSMPIPDVESIHEYEFFQLQNAFHHVKTQPKSMGVMVTGGAGVGKSHLLNRFYHWLKQREPHSKSPRACSVYLHNILSAPEYLPRYMLKCIFNRLTEGNATPWNHTPLARLSNALLHSIGEQAKRQNLTKVHVAQAVSMLQSRADWRGLESDVVHALLMLANFTAVPKSESELQPDQKEKRRAALTWLSGDPIDLTQANHLGISTTNADQDEQTVSMRDDAVIESTLRGLAAMAALGGQPFVIIIDQIDNLSSAQLLALSRFLHVIIDHASNTLVISSGVTQSLEAFRSSGSLGVTQEAIPQAAWDRLASYSVQVRPIRQEEALQILESRLKLKLDLFRMVPPIAQLIRRDSLFPLGRTWFDATFGTLAEIRPRALLNAARERWDQLCLQLIKQGFDSWIRSWSQAQTDAPVQPSCPAKPSCSIEELIDQEIDLRIQERIRQLTLEPSELAIDAQNFQEILANLLTHCRNQPDRYTLVDFTVYDGSKSPKPPFQLTVEERRAPNQDTVTSGVTIVTAGGNAASHALHRLLHCRNSPGPRYHPPNHRYLFIAKTENVLLGSTAIQHLNDLNKLGKPHFEQIEITREGYASLSALLDVVRQARSNDLEVEDAGKIYRIREEEVIASHHRRGRYLAHPYLRPFLTEEPSPAVDSAPSVTTNFPVIGREEARHFLLDRLSYMIGYQVKELTYSYLATLGDTTTSVSADVEAAYHKRFQEAAQELHREGRLVAHAINDDLFVTHKPPQANEADESPPPNSIEDGLA</sequence>
<dbReference type="OrthoDB" id="237799at2"/>
<evidence type="ECO:0000256" key="1">
    <source>
        <dbReference type="SAM" id="MobiDB-lite"/>
    </source>
</evidence>